<proteinExistence type="predicted"/>
<gene>
    <name evidence="2" type="ORF">BSOLF_0699</name>
</gene>
<dbReference type="Pfam" id="PF08955">
    <property type="entry name" value="BofC_C"/>
    <property type="match status" value="1"/>
</dbReference>
<feature type="domain" description="Bypass of forespore C C-terminal" evidence="1">
    <location>
        <begin position="112"/>
        <end position="188"/>
    </location>
</feature>
<comment type="caution">
    <text evidence="2">The sequence shown here is derived from an EMBL/GenBank/DDBJ whole genome shotgun (WGS) entry which is preliminary data.</text>
</comment>
<reference evidence="3" key="1">
    <citation type="journal article" date="2018" name="Sci. Rep.">
        <title>Lignite coal burning seam in the remote Altai Mountains harbors a hydrogen-driven thermophilic microbial community.</title>
        <authorList>
            <person name="Kadnikov V.V."/>
            <person name="Mardanov A.V."/>
            <person name="Ivasenko D.A."/>
            <person name="Antsiferov D.V."/>
            <person name="Beletsky A.V."/>
            <person name="Karnachuk O.V."/>
            <person name="Ravin N.V."/>
        </authorList>
    </citation>
    <scope>NUCLEOTIDE SEQUENCE [LARGE SCALE GENOMIC DNA]</scope>
</reference>
<evidence type="ECO:0000313" key="3">
    <source>
        <dbReference type="Proteomes" id="UP000244338"/>
    </source>
</evidence>
<sequence>MRKWLKRWLRRLAAPRPAQLLATGVLFLFFFMINLLPPTVVDLETNPDENDMKAVMHPMIDVTIRNVYRLGPPVTEHHHLSPEALNQLLAEESDLVLVEMNSGERIYERRIDDLSPEMKEHGRFGISPDGTMIFYEESAGGGKTILETFFQLNLDRLESDAGETLKALKIGIPVRSWKEYEEVLKTFQGYAKDQEQ</sequence>
<dbReference type="Proteomes" id="UP000244338">
    <property type="component" value="Unassembled WGS sequence"/>
</dbReference>
<evidence type="ECO:0000313" key="2">
    <source>
        <dbReference type="EMBL" id="PTQ57837.1"/>
    </source>
</evidence>
<dbReference type="AlphaFoldDB" id="A0A2R6Y574"/>
<organism evidence="2 3">
    <name type="scientific">Candidatus Carbonibacillus altaicus</name>
    <dbReference type="NCBI Taxonomy" id="2163959"/>
    <lineage>
        <taxon>Bacteria</taxon>
        <taxon>Bacillati</taxon>
        <taxon>Bacillota</taxon>
        <taxon>Bacilli</taxon>
        <taxon>Bacillales</taxon>
        <taxon>Candidatus Carbonibacillus</taxon>
    </lineage>
</organism>
<dbReference type="InterPro" id="IPR038117">
    <property type="entry name" value="BofC_C_sf"/>
</dbReference>
<name>A0A2R6Y574_9BACL</name>
<dbReference type="InterPro" id="IPR015050">
    <property type="entry name" value="BofC_C"/>
</dbReference>
<dbReference type="Gene3D" id="3.30.70.1740">
    <property type="entry name" value="Bypass-of-forespore C, C-terminal domain"/>
    <property type="match status" value="1"/>
</dbReference>
<accession>A0A2R6Y574</accession>
<dbReference type="EMBL" id="PEBX01000002">
    <property type="protein sequence ID" value="PTQ57837.1"/>
    <property type="molecule type" value="Genomic_DNA"/>
</dbReference>
<protein>
    <submittedName>
        <fullName evidence="2">Bypass-of-forespore protein C (Forespore regulator of the sigma-K checkpoint)</fullName>
    </submittedName>
</protein>
<evidence type="ECO:0000259" key="1">
    <source>
        <dbReference type="Pfam" id="PF08955"/>
    </source>
</evidence>